<evidence type="ECO:0000259" key="5">
    <source>
        <dbReference type="SMART" id="SM00563"/>
    </source>
</evidence>
<dbReference type="PANTHER" id="PTHR10434">
    <property type="entry name" value="1-ACYL-SN-GLYCEROL-3-PHOSPHATE ACYLTRANSFERASE"/>
    <property type="match status" value="1"/>
</dbReference>
<comment type="catalytic activity">
    <reaction evidence="4">
        <text>a 1-acyl-sn-glycero-3-phosphate + an acyl-CoA = a 1,2-diacyl-sn-glycero-3-phosphate + CoA</text>
        <dbReference type="Rhea" id="RHEA:19709"/>
        <dbReference type="ChEBI" id="CHEBI:57287"/>
        <dbReference type="ChEBI" id="CHEBI:57970"/>
        <dbReference type="ChEBI" id="CHEBI:58342"/>
        <dbReference type="ChEBI" id="CHEBI:58608"/>
        <dbReference type="EC" id="2.3.1.51"/>
    </reaction>
</comment>
<accession>A0AAW5KI22</accession>
<reference evidence="6" key="1">
    <citation type="submission" date="2022-06" db="EMBL/GenBank/DDBJ databases">
        <title>Isolation of gut microbiota from human fecal samples.</title>
        <authorList>
            <person name="Pamer E.G."/>
            <person name="Barat B."/>
            <person name="Waligurski E."/>
            <person name="Medina S."/>
            <person name="Paddock L."/>
            <person name="Mostad J."/>
        </authorList>
    </citation>
    <scope>NUCLEOTIDE SEQUENCE</scope>
    <source>
        <strain evidence="6">DFI.7.96</strain>
    </source>
</reference>
<comment type="domain">
    <text evidence="4">The HXXXXD motif is essential for acyltransferase activity and may constitute the binding site for the phosphate moiety of the glycerol-3-phosphate.</text>
</comment>
<evidence type="ECO:0000256" key="1">
    <source>
        <dbReference type="ARBA" id="ARBA00008655"/>
    </source>
</evidence>
<dbReference type="GO" id="GO:0003841">
    <property type="term" value="F:1-acylglycerol-3-phosphate O-acyltransferase activity"/>
    <property type="evidence" value="ECO:0007669"/>
    <property type="project" value="UniProtKB-UniRule"/>
</dbReference>
<dbReference type="Proteomes" id="UP001205063">
    <property type="component" value="Unassembled WGS sequence"/>
</dbReference>
<organism evidence="6 7">
    <name type="scientific">Bittarella massiliensis</name>
    <name type="common">ex Durand et al. 2017</name>
    <dbReference type="NCBI Taxonomy" id="1720313"/>
    <lineage>
        <taxon>Bacteria</taxon>
        <taxon>Bacillati</taxon>
        <taxon>Bacillota</taxon>
        <taxon>Clostridia</taxon>
        <taxon>Eubacteriales</taxon>
        <taxon>Oscillospiraceae</taxon>
        <taxon>Bittarella (ex Durand et al. 2017)</taxon>
    </lineage>
</organism>
<keyword evidence="4" id="KW-0594">Phospholipid biosynthesis</keyword>
<evidence type="ECO:0000256" key="3">
    <source>
        <dbReference type="ARBA" id="ARBA00023315"/>
    </source>
</evidence>
<keyword evidence="3 4" id="KW-0012">Acyltransferase</keyword>
<protein>
    <recommendedName>
        <fullName evidence="4">1-acyl-sn-glycerol-3-phosphate acyltransferase</fullName>
        <ecNumber evidence="4">2.3.1.51</ecNumber>
    </recommendedName>
</protein>
<keyword evidence="4" id="KW-0443">Lipid metabolism</keyword>
<keyword evidence="4" id="KW-0444">Lipid biosynthesis</keyword>
<dbReference type="SUPFAM" id="SSF69593">
    <property type="entry name" value="Glycerol-3-phosphate (1)-acyltransferase"/>
    <property type="match status" value="1"/>
</dbReference>
<name>A0AAW5KI22_9FIRM</name>
<dbReference type="EC" id="2.3.1.51" evidence="4"/>
<dbReference type="EMBL" id="JANGAB010000007">
    <property type="protein sequence ID" value="MCQ4950349.1"/>
    <property type="molecule type" value="Genomic_DNA"/>
</dbReference>
<dbReference type="SMART" id="SM00563">
    <property type="entry name" value="PlsC"/>
    <property type="match status" value="1"/>
</dbReference>
<dbReference type="AlphaFoldDB" id="A0AAW5KI22"/>
<dbReference type="RefSeq" id="WP_256136615.1">
    <property type="nucleotide sequence ID" value="NZ_JANGAB010000007.1"/>
</dbReference>
<dbReference type="GO" id="GO:0006654">
    <property type="term" value="P:phosphatidic acid biosynthetic process"/>
    <property type="evidence" value="ECO:0007669"/>
    <property type="project" value="TreeGrafter"/>
</dbReference>
<comment type="caution">
    <text evidence="6">The sequence shown here is derived from an EMBL/GenBank/DDBJ whole genome shotgun (WGS) entry which is preliminary data.</text>
</comment>
<dbReference type="NCBIfam" id="TIGR00530">
    <property type="entry name" value="AGP_acyltrn"/>
    <property type="match status" value="1"/>
</dbReference>
<dbReference type="CDD" id="cd07989">
    <property type="entry name" value="LPLAT_AGPAT-like"/>
    <property type="match status" value="1"/>
</dbReference>
<evidence type="ECO:0000256" key="2">
    <source>
        <dbReference type="ARBA" id="ARBA00022679"/>
    </source>
</evidence>
<dbReference type="InterPro" id="IPR004552">
    <property type="entry name" value="AGP_acyltrans"/>
</dbReference>
<dbReference type="Pfam" id="PF01553">
    <property type="entry name" value="Acyltransferase"/>
    <property type="match status" value="1"/>
</dbReference>
<evidence type="ECO:0000256" key="4">
    <source>
        <dbReference type="RuleBase" id="RU361267"/>
    </source>
</evidence>
<dbReference type="GO" id="GO:0016020">
    <property type="term" value="C:membrane"/>
    <property type="evidence" value="ECO:0007669"/>
    <property type="project" value="InterPro"/>
</dbReference>
<dbReference type="InterPro" id="IPR002123">
    <property type="entry name" value="Plipid/glycerol_acylTrfase"/>
</dbReference>
<keyword evidence="2 4" id="KW-0808">Transferase</keyword>
<feature type="domain" description="Phospholipid/glycerol acyltransferase" evidence="5">
    <location>
        <begin position="35"/>
        <end position="147"/>
    </location>
</feature>
<dbReference type="PANTHER" id="PTHR10434:SF11">
    <property type="entry name" value="1-ACYL-SN-GLYCEROL-3-PHOSPHATE ACYLTRANSFERASE"/>
    <property type="match status" value="1"/>
</dbReference>
<gene>
    <name evidence="6" type="ORF">NE646_11805</name>
</gene>
<keyword evidence="4" id="KW-1208">Phospholipid metabolism</keyword>
<evidence type="ECO:0000313" key="7">
    <source>
        <dbReference type="Proteomes" id="UP001205063"/>
    </source>
</evidence>
<comment type="similarity">
    <text evidence="1 4">Belongs to the 1-acyl-sn-glycerol-3-phosphate acyltransferase family.</text>
</comment>
<proteinExistence type="inferred from homology"/>
<sequence length="201" mass="22099">MSFYRFAHGVVNVIFRALYRVHYEGRENLPPQGGYVFCSNHISDLDPIFVALPVRQQICYMAKIELFKGRFTGRLLRALGAFPVDRGKGDTSALDRAKEVVKEGKILGVFPEGTRSKTGKLLKLKSGAIVVSAQTGADILPVAICAPKGMHPFAPVYVRYGALIRNEELGLTDMKAASQLKGAKALLTERMTALLEELSCR</sequence>
<evidence type="ECO:0000313" key="6">
    <source>
        <dbReference type="EMBL" id="MCQ4950349.1"/>
    </source>
</evidence>